<dbReference type="InterPro" id="IPR050466">
    <property type="entry name" value="Carboxylest/Gibb_receptor"/>
</dbReference>
<dbReference type="AlphaFoldDB" id="A0A0D6R074"/>
<evidence type="ECO:0000313" key="3">
    <source>
        <dbReference type="EMBL" id="JAG96091.1"/>
    </source>
</evidence>
<evidence type="ECO:0000259" key="2">
    <source>
        <dbReference type="Pfam" id="PF07859"/>
    </source>
</evidence>
<dbReference type="PROSITE" id="PS01174">
    <property type="entry name" value="LIPASE_GDXG_SER"/>
    <property type="match status" value="1"/>
</dbReference>
<name>A0A0D6R074_ARACU</name>
<organism evidence="3">
    <name type="scientific">Araucaria cunninghamii</name>
    <name type="common">Hoop pine</name>
    <name type="synonym">Moreton Bay pine</name>
    <dbReference type="NCBI Taxonomy" id="56994"/>
    <lineage>
        <taxon>Eukaryota</taxon>
        <taxon>Viridiplantae</taxon>
        <taxon>Streptophyta</taxon>
        <taxon>Embryophyta</taxon>
        <taxon>Tracheophyta</taxon>
        <taxon>Spermatophyta</taxon>
        <taxon>Pinopsida</taxon>
        <taxon>Pinidae</taxon>
        <taxon>Conifers II</taxon>
        <taxon>Araucariales</taxon>
        <taxon>Araucariaceae</taxon>
        <taxon>Araucaria</taxon>
    </lineage>
</organism>
<accession>A0A0D6R074</accession>
<sequence>MASTEAKLVDQCRGVLKVYSDGSIWRSNQPSFPHPYEDDGRVLWKDVIFDPVLGLELRLYIPAAAEAGSSLLPIFVYFHGGGYCIGSRTWGNFHNYCLRLSLALNAVLVAPDYRVGPENRLPASLDDGFNAIRWIRAQAESPTDPWLAQRADFGRVYVSGDSAGGGIAYHVSMRSPSESWGRMKIKGYVLLMPFFGGEKHTPSEATCPPDAFLNLELNDKYWKLSLPMGTNRDHPFSNPFGPGAPSLADVELPPVLVVGGGCDLLRDRGIEYADKLKEYGKQVFLAMYEGQQHGFFTLTPHSEASRDLMDRILTFIQSHP</sequence>
<dbReference type="InterPro" id="IPR029058">
    <property type="entry name" value="AB_hydrolase_fold"/>
</dbReference>
<dbReference type="EMBL" id="GCKF01038596">
    <property type="protein sequence ID" value="JAG96091.1"/>
    <property type="molecule type" value="Transcribed_RNA"/>
</dbReference>
<protein>
    <recommendedName>
        <fullName evidence="2">Alpha/beta hydrolase fold-3 domain-containing protein</fullName>
    </recommendedName>
</protein>
<reference evidence="3" key="1">
    <citation type="submission" date="2015-03" db="EMBL/GenBank/DDBJ databases">
        <title>A transcriptome of Araucaria cunninghamii, an australian fine timber species.</title>
        <authorList>
            <person name="Jing Yi C.J.Y."/>
            <person name="Yin San L.Y.S."/>
            <person name="Abdul Karim S.S."/>
            <person name="Wan Azmi N.N."/>
            <person name="Hercus R.R."/>
            <person name="Croft L.L."/>
        </authorList>
    </citation>
    <scope>NUCLEOTIDE SEQUENCE</scope>
    <source>
        <strain evidence="3">MI0301</strain>
        <tissue evidence="3">Leaf</tissue>
    </source>
</reference>
<dbReference type="Gene3D" id="3.40.50.1820">
    <property type="entry name" value="alpha/beta hydrolase"/>
    <property type="match status" value="1"/>
</dbReference>
<feature type="active site" evidence="1">
    <location>
        <position position="162"/>
    </location>
</feature>
<proteinExistence type="predicted"/>
<dbReference type="SUPFAM" id="SSF53474">
    <property type="entry name" value="alpha/beta-Hydrolases"/>
    <property type="match status" value="1"/>
</dbReference>
<dbReference type="InterPro" id="IPR033140">
    <property type="entry name" value="Lipase_GDXG_put_SER_AS"/>
</dbReference>
<dbReference type="GO" id="GO:0016787">
    <property type="term" value="F:hydrolase activity"/>
    <property type="evidence" value="ECO:0007669"/>
    <property type="project" value="InterPro"/>
</dbReference>
<dbReference type="PANTHER" id="PTHR23024">
    <property type="entry name" value="ARYLACETAMIDE DEACETYLASE"/>
    <property type="match status" value="1"/>
</dbReference>
<evidence type="ECO:0000256" key="1">
    <source>
        <dbReference type="PROSITE-ProRule" id="PRU10038"/>
    </source>
</evidence>
<dbReference type="PANTHER" id="PTHR23024:SF535">
    <property type="entry name" value="OS07G0162900 PROTEIN"/>
    <property type="match status" value="1"/>
</dbReference>
<dbReference type="Pfam" id="PF07859">
    <property type="entry name" value="Abhydrolase_3"/>
    <property type="match status" value="1"/>
</dbReference>
<dbReference type="InterPro" id="IPR013094">
    <property type="entry name" value="AB_hydrolase_3"/>
</dbReference>
<feature type="domain" description="Alpha/beta hydrolase fold-3" evidence="2">
    <location>
        <begin position="75"/>
        <end position="296"/>
    </location>
</feature>